<name>A0ACC2WTJ1_9TREE</name>
<keyword evidence="2" id="KW-1185">Reference proteome</keyword>
<evidence type="ECO:0000313" key="2">
    <source>
        <dbReference type="Proteomes" id="UP001241377"/>
    </source>
</evidence>
<proteinExistence type="predicted"/>
<reference evidence="1" key="1">
    <citation type="submission" date="2023-04" db="EMBL/GenBank/DDBJ databases">
        <title>Draft Genome sequencing of Naganishia species isolated from polar environments using Oxford Nanopore Technology.</title>
        <authorList>
            <person name="Leo P."/>
            <person name="Venkateswaran K."/>
        </authorList>
    </citation>
    <scope>NUCLEOTIDE SEQUENCE</scope>
    <source>
        <strain evidence="1">MNA-CCFEE 5261</strain>
    </source>
</reference>
<gene>
    <name evidence="1" type="ORF">QFC19_000045</name>
</gene>
<organism evidence="1 2">
    <name type="scientific">Naganishia cerealis</name>
    <dbReference type="NCBI Taxonomy" id="610337"/>
    <lineage>
        <taxon>Eukaryota</taxon>
        <taxon>Fungi</taxon>
        <taxon>Dikarya</taxon>
        <taxon>Basidiomycota</taxon>
        <taxon>Agaricomycotina</taxon>
        <taxon>Tremellomycetes</taxon>
        <taxon>Filobasidiales</taxon>
        <taxon>Filobasidiaceae</taxon>
        <taxon>Naganishia</taxon>
    </lineage>
</organism>
<comment type="caution">
    <text evidence="1">The sequence shown here is derived from an EMBL/GenBank/DDBJ whole genome shotgun (WGS) entry which is preliminary data.</text>
</comment>
<accession>A0ACC2WTJ1</accession>
<evidence type="ECO:0000313" key="1">
    <source>
        <dbReference type="EMBL" id="KAJ9113852.1"/>
    </source>
</evidence>
<dbReference type="EMBL" id="JASBWR010000001">
    <property type="protein sequence ID" value="KAJ9113852.1"/>
    <property type="molecule type" value="Genomic_DNA"/>
</dbReference>
<sequence length="220" mass="24026">MTHRLPQSTLLAIVGIVLLESITSASALFLGAEGHGFSLPLNRSLGRRDDATTSAWKIKDEYSGKTFFDGFTFYADADPNHGSQSSQAELKVDTRADVSNWILLLAYVIATVAPSTLFIVINYVKAEKAFADGLAFWSKDGTPGIRTEHTLKKQPGEYRDSVRIHSKAVYNGGLFIIDLKEMPWGCGVWPACKEPGVIWTLGVGAEWPNYVSFPTIPASA</sequence>
<protein>
    <submittedName>
        <fullName evidence="1">Uncharacterized protein</fullName>
    </submittedName>
</protein>
<dbReference type="Proteomes" id="UP001241377">
    <property type="component" value="Unassembled WGS sequence"/>
</dbReference>